<feature type="compositionally biased region" description="Low complexity" evidence="1">
    <location>
        <begin position="25"/>
        <end position="36"/>
    </location>
</feature>
<evidence type="ECO:0000313" key="3">
    <source>
        <dbReference type="Proteomes" id="UP000299102"/>
    </source>
</evidence>
<name>A0A4C1TZV5_EUMVA</name>
<dbReference type="OrthoDB" id="7487383at2759"/>
<feature type="compositionally biased region" description="Basic and acidic residues" evidence="1">
    <location>
        <begin position="1"/>
        <end position="17"/>
    </location>
</feature>
<organism evidence="2 3">
    <name type="scientific">Eumeta variegata</name>
    <name type="common">Bagworm moth</name>
    <name type="synonym">Eumeta japonica</name>
    <dbReference type="NCBI Taxonomy" id="151549"/>
    <lineage>
        <taxon>Eukaryota</taxon>
        <taxon>Metazoa</taxon>
        <taxon>Ecdysozoa</taxon>
        <taxon>Arthropoda</taxon>
        <taxon>Hexapoda</taxon>
        <taxon>Insecta</taxon>
        <taxon>Pterygota</taxon>
        <taxon>Neoptera</taxon>
        <taxon>Endopterygota</taxon>
        <taxon>Lepidoptera</taxon>
        <taxon>Glossata</taxon>
        <taxon>Ditrysia</taxon>
        <taxon>Tineoidea</taxon>
        <taxon>Psychidae</taxon>
        <taxon>Oiketicinae</taxon>
        <taxon>Eumeta</taxon>
    </lineage>
</organism>
<protein>
    <submittedName>
        <fullName evidence="2">Uncharacterized protein</fullName>
    </submittedName>
</protein>
<proteinExistence type="predicted"/>
<gene>
    <name evidence="2" type="ORF">EVAR_15818_1</name>
</gene>
<dbReference type="AlphaFoldDB" id="A0A4C1TZV5"/>
<comment type="caution">
    <text evidence="2">The sequence shown here is derived from an EMBL/GenBank/DDBJ whole genome shotgun (WGS) entry which is preliminary data.</text>
</comment>
<feature type="region of interest" description="Disordered" evidence="1">
    <location>
        <begin position="1"/>
        <end position="36"/>
    </location>
</feature>
<evidence type="ECO:0000256" key="1">
    <source>
        <dbReference type="SAM" id="MobiDB-lite"/>
    </source>
</evidence>
<keyword evidence="3" id="KW-1185">Reference proteome</keyword>
<dbReference type="EMBL" id="BGZK01000108">
    <property type="protein sequence ID" value="GBP19468.1"/>
    <property type="molecule type" value="Genomic_DNA"/>
</dbReference>
<sequence length="130" mass="13971">MEVDNFRAKPVNRRDSMASKNSPITKTTAAAPKQTTVGVKTNIASGAQPTPPPKIEPPLPICLRDKSKWNAVSSECTVSDIPPLSNIEATACRLSMTGHGILTLVSVHLPAKKKLLCCDLEILVERIDKG</sequence>
<evidence type="ECO:0000313" key="2">
    <source>
        <dbReference type="EMBL" id="GBP19468.1"/>
    </source>
</evidence>
<dbReference type="Proteomes" id="UP000299102">
    <property type="component" value="Unassembled WGS sequence"/>
</dbReference>
<accession>A0A4C1TZV5</accession>
<reference evidence="2 3" key="1">
    <citation type="journal article" date="2019" name="Commun. Biol.">
        <title>The bagworm genome reveals a unique fibroin gene that provides high tensile strength.</title>
        <authorList>
            <person name="Kono N."/>
            <person name="Nakamura H."/>
            <person name="Ohtoshi R."/>
            <person name="Tomita M."/>
            <person name="Numata K."/>
            <person name="Arakawa K."/>
        </authorList>
    </citation>
    <scope>NUCLEOTIDE SEQUENCE [LARGE SCALE GENOMIC DNA]</scope>
</reference>